<dbReference type="Gene3D" id="3.40.50.12580">
    <property type="match status" value="1"/>
</dbReference>
<dbReference type="SUPFAM" id="SSF53448">
    <property type="entry name" value="Nucleotide-diphospho-sugar transferases"/>
    <property type="match status" value="1"/>
</dbReference>
<dbReference type="GO" id="GO:0016020">
    <property type="term" value="C:membrane"/>
    <property type="evidence" value="ECO:0007669"/>
    <property type="project" value="InterPro"/>
</dbReference>
<dbReference type="AlphaFoldDB" id="A0A485CBK2"/>
<keyword evidence="2" id="KW-1185">Reference proteome</keyword>
<dbReference type="InterPro" id="IPR029044">
    <property type="entry name" value="Nucleotide-diphossugar_trans"/>
</dbReference>
<dbReference type="EMBL" id="CAADJD010000024">
    <property type="protein sequence ID" value="VFS79599.1"/>
    <property type="molecule type" value="Genomic_DNA"/>
</dbReference>
<reference evidence="1 2" key="1">
    <citation type="submission" date="2019-03" db="EMBL/GenBank/DDBJ databases">
        <authorList>
            <consortium name="Pathogen Informatics"/>
        </authorList>
    </citation>
    <scope>NUCLEOTIDE SEQUENCE [LARGE SCALE GENOMIC DNA]</scope>
    <source>
        <strain evidence="1 2">NCTC12993</strain>
    </source>
</reference>
<evidence type="ECO:0000313" key="2">
    <source>
        <dbReference type="Proteomes" id="UP000401081"/>
    </source>
</evidence>
<dbReference type="Proteomes" id="UP000401081">
    <property type="component" value="Unassembled WGS sequence"/>
</dbReference>
<gene>
    <name evidence="1" type="ORF">NCTC12993_05834</name>
</gene>
<keyword evidence="1" id="KW-0808">Transferase</keyword>
<dbReference type="GO" id="GO:0047355">
    <property type="term" value="F:CDP-glycerol glycerophosphotransferase activity"/>
    <property type="evidence" value="ECO:0007669"/>
    <property type="project" value="InterPro"/>
</dbReference>
<dbReference type="SUPFAM" id="SSF53756">
    <property type="entry name" value="UDP-Glycosyltransferase/glycogen phosphorylase"/>
    <property type="match status" value="1"/>
</dbReference>
<dbReference type="Gene3D" id="3.90.550.10">
    <property type="entry name" value="Spore Coat Polysaccharide Biosynthesis Protein SpsA, Chain A"/>
    <property type="match status" value="1"/>
</dbReference>
<organism evidence="1 2">
    <name type="scientific">Kluyvera cryocrescens</name>
    <name type="common">Kluyvera citrophila</name>
    <dbReference type="NCBI Taxonomy" id="580"/>
    <lineage>
        <taxon>Bacteria</taxon>
        <taxon>Pseudomonadati</taxon>
        <taxon>Pseudomonadota</taxon>
        <taxon>Gammaproteobacteria</taxon>
        <taxon>Enterobacterales</taxon>
        <taxon>Enterobacteriaceae</taxon>
        <taxon>Kluyvera</taxon>
    </lineage>
</organism>
<evidence type="ECO:0000313" key="1">
    <source>
        <dbReference type="EMBL" id="VFS79599.1"/>
    </source>
</evidence>
<sequence>MQSVKTEWVTFIDPDDFVDIDYFHQIDNLMYKNGEKNLSMLSCNFIFYIEDKNTYSNTHPLNFRFKDGDKILPVMQMDKNPQLHVNSVIFKRDTIIENGILFDDRIKPNFEDGHFVANYILATQESSIAFCSKAKYFYRKRSDGSSSLDTSWEKIGKYTDVLEHGYLDLLEKYNKLGEVPKSIQWTVLYDLIWHFKRIVQHPEKLNILDENQKERYFNLIEQIFKFIDSKQIIEFNLGGAWFYHKVGLLGLFKNQEPPFQIVYAEQYDFVKNQVLLRYFSSQNDIERITIDDKDIIPDFAKTIMHDFVGRTFCYERRLWVHLPDGAKEVRVDIGSVPTKLSLGGRQSAKGISVKDLKGYFKTSIPKFEVDTQFSGAWIFMDRDVQADDNAEHLYRYVKNQYPDQNIFFVLREDSHDWERLEAENFNLINFGSDDHKKALQSCAKVISSHADHYVTNYLGKNMLKGRHFIFLQHGVTKDDLSAWLNSKEQIDCIITTSNPERNSLCANGTRYKFTEKEVALTGFPRHDLLLNNKEKKSNTILFMPTWRKNIIGNRISGGSEFEYNDEFVLSEFFKHWQSVLTSPYLKEIAEKHNASIVFFPHAYIQPYIELFTLPEHIKVMNHVNESMQKLFTDASILVTDYSSVAFEMAVQKKPVIYYQFDEETFFSGTHNYVKGYYDYREHGFGPSRHARK</sequence>
<name>A0A485CBK2_KLUCR</name>
<dbReference type="InterPro" id="IPR043148">
    <property type="entry name" value="TagF_C"/>
</dbReference>
<dbReference type="InterPro" id="IPR007554">
    <property type="entry name" value="Glycerophosphate_synth"/>
</dbReference>
<protein>
    <submittedName>
        <fullName evidence="1">CDP-Glycerol:Poly(Glycerophosphate) glycerophosphotransferase</fullName>
    </submittedName>
</protein>
<accession>A0A485CBK2</accession>
<proteinExistence type="predicted"/>
<dbReference type="Pfam" id="PF04464">
    <property type="entry name" value="Glyphos_transf"/>
    <property type="match status" value="1"/>
</dbReference>